<dbReference type="EMBL" id="FPBH01000011">
    <property type="protein sequence ID" value="SFU13970.1"/>
    <property type="molecule type" value="Genomic_DNA"/>
</dbReference>
<protein>
    <submittedName>
        <fullName evidence="2">Uncharacterized protein</fullName>
    </submittedName>
</protein>
<gene>
    <name evidence="2" type="ORF">SAMN05192563_101131</name>
</gene>
<evidence type="ECO:0000313" key="2">
    <source>
        <dbReference type="EMBL" id="SFU13970.1"/>
    </source>
</evidence>
<organism evidence="2 3">
    <name type="scientific">Paraburkholderia aspalathi</name>
    <dbReference type="NCBI Taxonomy" id="1324617"/>
    <lineage>
        <taxon>Bacteria</taxon>
        <taxon>Pseudomonadati</taxon>
        <taxon>Pseudomonadota</taxon>
        <taxon>Betaproteobacteria</taxon>
        <taxon>Burkholderiales</taxon>
        <taxon>Burkholderiaceae</taxon>
        <taxon>Paraburkholderia</taxon>
    </lineage>
</organism>
<feature type="region of interest" description="Disordered" evidence="1">
    <location>
        <begin position="75"/>
        <end position="103"/>
    </location>
</feature>
<sequence>MAHHSGVVMKTISKLAALRLDHHTMAHGAVLSYQRLVARPRSLFAAPPADLFTLVIAEAMKRKAQPEIQRDALRDAIHEMPPSPERGYERGADVDPAGPDDYI</sequence>
<evidence type="ECO:0000256" key="1">
    <source>
        <dbReference type="SAM" id="MobiDB-lite"/>
    </source>
</evidence>
<name>A0A1I7DQK5_9BURK</name>
<proteinExistence type="predicted"/>
<dbReference type="AlphaFoldDB" id="A0A1I7DQK5"/>
<accession>A0A1I7DQK5</accession>
<dbReference type="Proteomes" id="UP000198844">
    <property type="component" value="Unassembled WGS sequence"/>
</dbReference>
<evidence type="ECO:0000313" key="3">
    <source>
        <dbReference type="Proteomes" id="UP000198844"/>
    </source>
</evidence>
<reference evidence="2 3" key="1">
    <citation type="submission" date="2016-10" db="EMBL/GenBank/DDBJ databases">
        <authorList>
            <person name="de Groot N.N."/>
        </authorList>
    </citation>
    <scope>NUCLEOTIDE SEQUENCE [LARGE SCALE GENOMIC DNA]</scope>
    <source>
        <strain evidence="2 3">LMG 27731</strain>
    </source>
</reference>